<dbReference type="Gene3D" id="1.10.287.1700">
    <property type="match status" value="1"/>
</dbReference>
<keyword evidence="13" id="KW-0966">Cell projection</keyword>
<evidence type="ECO:0000313" key="14">
    <source>
        <dbReference type="Proteomes" id="UP001597178"/>
    </source>
</evidence>
<proteinExistence type="inferred from homology"/>
<keyword evidence="5" id="KW-1003">Cell membrane</keyword>
<evidence type="ECO:0000313" key="13">
    <source>
        <dbReference type="EMBL" id="MFD1360339.1"/>
    </source>
</evidence>
<gene>
    <name evidence="13" type="primary">fliJ</name>
    <name evidence="13" type="ORF">ACFQ4A_01445</name>
</gene>
<evidence type="ECO:0000256" key="9">
    <source>
        <dbReference type="ARBA" id="ARBA00023136"/>
    </source>
</evidence>
<dbReference type="Proteomes" id="UP001597178">
    <property type="component" value="Unassembled WGS sequence"/>
</dbReference>
<keyword evidence="7" id="KW-1005">Bacterial flagellum biogenesis</keyword>
<sequence>MTGTAALSKVLHIRESEKEYAQKAYQESMDIFEEVATELYELLRKKETAEAAYEECLTQPTSIDKVREQATYIENLTKQIMDLQRDVQKARHDMETRHEHLSDAYVEVKKFKKIIDQRQKRTNAIIKKNEEAQMDDISMRQYMSQKSGESNGTENRT</sequence>
<feature type="coiled-coil region" evidence="11">
    <location>
        <begin position="66"/>
        <end position="93"/>
    </location>
</feature>
<dbReference type="EMBL" id="JBHTNH010000002">
    <property type="protein sequence ID" value="MFD1360339.1"/>
    <property type="molecule type" value="Genomic_DNA"/>
</dbReference>
<evidence type="ECO:0000256" key="6">
    <source>
        <dbReference type="ARBA" id="ARBA00022500"/>
    </source>
</evidence>
<dbReference type="InterPro" id="IPR012823">
    <property type="entry name" value="Flagell_FliJ"/>
</dbReference>
<evidence type="ECO:0000256" key="7">
    <source>
        <dbReference type="ARBA" id="ARBA00022795"/>
    </source>
</evidence>
<evidence type="ECO:0000256" key="4">
    <source>
        <dbReference type="ARBA" id="ARBA00022448"/>
    </source>
</evidence>
<dbReference type="RefSeq" id="WP_382397052.1">
    <property type="nucleotide sequence ID" value="NZ_JBHTNH010000002.1"/>
</dbReference>
<evidence type="ECO:0000256" key="8">
    <source>
        <dbReference type="ARBA" id="ARBA00022927"/>
    </source>
</evidence>
<keyword evidence="13" id="KW-0282">Flagellum</keyword>
<keyword evidence="13" id="KW-0969">Cilium</keyword>
<dbReference type="NCBIfam" id="TIGR02473">
    <property type="entry name" value="flagell_FliJ"/>
    <property type="match status" value="1"/>
</dbReference>
<keyword evidence="8" id="KW-0653">Protein transport</keyword>
<comment type="subcellular location">
    <subcellularLocation>
        <location evidence="1">Cell membrane</location>
        <topology evidence="1">Peripheral membrane protein</topology>
        <orientation evidence="1">Cytoplasmic side</orientation>
    </subcellularLocation>
</comment>
<organism evidence="13 14">
    <name type="scientific">Lentibacillus salinarum</name>
    <dbReference type="NCBI Taxonomy" id="446820"/>
    <lineage>
        <taxon>Bacteria</taxon>
        <taxon>Bacillati</taxon>
        <taxon>Bacillota</taxon>
        <taxon>Bacilli</taxon>
        <taxon>Bacillales</taxon>
        <taxon>Bacillaceae</taxon>
        <taxon>Lentibacillus</taxon>
    </lineage>
</organism>
<keyword evidence="11" id="KW-0175">Coiled coil</keyword>
<evidence type="ECO:0000256" key="1">
    <source>
        <dbReference type="ARBA" id="ARBA00004413"/>
    </source>
</evidence>
<keyword evidence="14" id="KW-1185">Reference proteome</keyword>
<dbReference type="InterPro" id="IPR053716">
    <property type="entry name" value="Flag_assembly_chemotaxis_eff"/>
</dbReference>
<evidence type="ECO:0000256" key="10">
    <source>
        <dbReference type="ARBA" id="ARBA00023225"/>
    </source>
</evidence>
<protein>
    <recommendedName>
        <fullName evidence="3">Flagellar FliJ protein</fullName>
    </recommendedName>
</protein>
<keyword evidence="9" id="KW-0472">Membrane</keyword>
<comment type="similarity">
    <text evidence="2">Belongs to the FliJ family.</text>
</comment>
<name>A0ABW3ZQ27_9BACI</name>
<dbReference type="Pfam" id="PF02050">
    <property type="entry name" value="FliJ"/>
    <property type="match status" value="1"/>
</dbReference>
<evidence type="ECO:0000256" key="12">
    <source>
        <dbReference type="SAM" id="MobiDB-lite"/>
    </source>
</evidence>
<feature type="region of interest" description="Disordered" evidence="12">
    <location>
        <begin position="128"/>
        <end position="157"/>
    </location>
</feature>
<evidence type="ECO:0000256" key="11">
    <source>
        <dbReference type="SAM" id="Coils"/>
    </source>
</evidence>
<keyword evidence="4" id="KW-0813">Transport</keyword>
<evidence type="ECO:0000256" key="2">
    <source>
        <dbReference type="ARBA" id="ARBA00010004"/>
    </source>
</evidence>
<evidence type="ECO:0000256" key="3">
    <source>
        <dbReference type="ARBA" id="ARBA00020392"/>
    </source>
</evidence>
<keyword evidence="6" id="KW-0145">Chemotaxis</keyword>
<evidence type="ECO:0000256" key="5">
    <source>
        <dbReference type="ARBA" id="ARBA00022475"/>
    </source>
</evidence>
<feature type="compositionally biased region" description="Polar residues" evidence="12">
    <location>
        <begin position="141"/>
        <end position="157"/>
    </location>
</feature>
<accession>A0ABW3ZQ27</accession>
<keyword evidence="10" id="KW-1006">Bacterial flagellum protein export</keyword>
<comment type="caution">
    <text evidence="13">The sequence shown here is derived from an EMBL/GenBank/DDBJ whole genome shotgun (WGS) entry which is preliminary data.</text>
</comment>
<reference evidence="14" key="1">
    <citation type="journal article" date="2019" name="Int. J. Syst. Evol. Microbiol.">
        <title>The Global Catalogue of Microorganisms (GCM) 10K type strain sequencing project: providing services to taxonomists for standard genome sequencing and annotation.</title>
        <authorList>
            <consortium name="The Broad Institute Genomics Platform"/>
            <consortium name="The Broad Institute Genome Sequencing Center for Infectious Disease"/>
            <person name="Wu L."/>
            <person name="Ma J."/>
        </authorList>
    </citation>
    <scope>NUCLEOTIDE SEQUENCE [LARGE SCALE GENOMIC DNA]</scope>
    <source>
        <strain evidence="14">CCUG 54822</strain>
    </source>
</reference>